<dbReference type="SFLD" id="SFLDS00052">
    <property type="entry name" value="Ferric_Reductase_Domain"/>
    <property type="match status" value="1"/>
</dbReference>
<dbReference type="InterPro" id="IPR017938">
    <property type="entry name" value="Riboflavin_synthase-like_b-brl"/>
</dbReference>
<evidence type="ECO:0000256" key="2">
    <source>
        <dbReference type="ARBA" id="ARBA00022692"/>
    </source>
</evidence>
<accession>A0A485KID3</accession>
<keyword evidence="11" id="KW-1185">Reference proteome</keyword>
<feature type="transmembrane region" description="Helical" evidence="7">
    <location>
        <begin position="320"/>
        <end position="350"/>
    </location>
</feature>
<name>A0A485KID3_9STRA</name>
<organism evidence="10 11">
    <name type="scientific">Aphanomyces stellatus</name>
    <dbReference type="NCBI Taxonomy" id="120398"/>
    <lineage>
        <taxon>Eukaryota</taxon>
        <taxon>Sar</taxon>
        <taxon>Stramenopiles</taxon>
        <taxon>Oomycota</taxon>
        <taxon>Saprolegniomycetes</taxon>
        <taxon>Saprolegniales</taxon>
        <taxon>Verrucalvaceae</taxon>
        <taxon>Aphanomyces</taxon>
    </lineage>
</organism>
<keyword evidence="3 7" id="KW-1133">Transmembrane helix</keyword>
<dbReference type="Pfam" id="PF08022">
    <property type="entry name" value="FAD_binding_8"/>
    <property type="match status" value="1"/>
</dbReference>
<evidence type="ECO:0000313" key="10">
    <source>
        <dbReference type="EMBL" id="VFT84407.1"/>
    </source>
</evidence>
<comment type="subcellular location">
    <subcellularLocation>
        <location evidence="1">Membrane</location>
        <topology evidence="1">Multi-pass membrane protein</topology>
    </subcellularLocation>
</comment>
<dbReference type="Pfam" id="PF01794">
    <property type="entry name" value="Ferric_reduct"/>
    <property type="match status" value="1"/>
</dbReference>
<dbReference type="Pfam" id="PF08030">
    <property type="entry name" value="NAD_binding_6"/>
    <property type="match status" value="1"/>
</dbReference>
<dbReference type="SUPFAM" id="SSF63380">
    <property type="entry name" value="Riboflavin synthase domain-like"/>
    <property type="match status" value="1"/>
</dbReference>
<feature type="transmembrane region" description="Helical" evidence="7">
    <location>
        <begin position="238"/>
        <end position="260"/>
    </location>
</feature>
<evidence type="ECO:0000259" key="8">
    <source>
        <dbReference type="PROSITE" id="PS51384"/>
    </source>
</evidence>
<dbReference type="InterPro" id="IPR013112">
    <property type="entry name" value="FAD-bd_8"/>
</dbReference>
<feature type="transmembrane region" description="Helical" evidence="7">
    <location>
        <begin position="578"/>
        <end position="595"/>
    </location>
</feature>
<gene>
    <name evidence="10" type="primary">Aste57867_7498</name>
    <name evidence="9" type="ORF">As57867_007472</name>
    <name evidence="10" type="ORF">ASTE57867_7498</name>
</gene>
<dbReference type="CDD" id="cd06186">
    <property type="entry name" value="NOX_Duox_like_FAD_NADP"/>
    <property type="match status" value="1"/>
</dbReference>
<evidence type="ECO:0000313" key="11">
    <source>
        <dbReference type="Proteomes" id="UP000332933"/>
    </source>
</evidence>
<sequence>MHEVEDLLSKFHNISTPTATKPASIHDNTGGDGGGVPSPNAPTPWKIRVALVLGHAFVGLCLLLSILTVMFYSFPWYATNFATPVSTWWGVNPKVKGSGHNEMVMPTYFWFGMVLPSVAGALGVFALSVKPAAAKQILPATVTAFLHRKPTLLRSLVSYGELLFLAVVVTGNVLVFHYQYIKRHKPTSPTNTTISNVGTALGFVGLFNLVFLALPATRHCFWMEWLNIPFARGVKYHNWLSVVTIFTLAVHSAFFVTFYIRSQSSVLPLLPCTDCDVGTKGMTNWEYFFGILAMLCFLVIAATSLPYVRRHHYALFKATHYLFIPASLFVTLHWVNILYFLNATIVLYLVNRMYSNATVTAPVLVDNAVALPAAIVRLTVRCATPYTPGDTVWLHAPALSKTQWHPFSIASSPLTAPHSITIYVRSIGAWTTRLHAYTKACDSAGTTPLLYMDGGYTPASSIPATHAAVVFVAGGIGITPFMGQITTILHTQPHQNVWLVWHVRTAEMLKQFQPWLVSLEPSRVHVQLHVTQDPLAEFEHFDNGTDRLLGHTAEEEFDVATPRVEARPYAHLSTTKRMLLLVLAFGLSGGLLALVKYGNKIQTPRANLWPIQRIVEWCVVVGGCYVAYVITYIGKVSTAVPDIASTEMTTLASIESHFHVQKGRVVWSELASTIRGSVSPNETIGVFVSGPKSLGKAVDATFQDLSNVHVRHETFEL</sequence>
<dbReference type="Proteomes" id="UP000332933">
    <property type="component" value="Unassembled WGS sequence"/>
</dbReference>
<dbReference type="AlphaFoldDB" id="A0A485KID3"/>
<evidence type="ECO:0000256" key="5">
    <source>
        <dbReference type="ARBA" id="ARBA00023136"/>
    </source>
</evidence>
<dbReference type="PROSITE" id="PS51384">
    <property type="entry name" value="FAD_FR"/>
    <property type="match status" value="1"/>
</dbReference>
<feature type="transmembrane region" description="Helical" evidence="7">
    <location>
        <begin position="49"/>
        <end position="74"/>
    </location>
</feature>
<dbReference type="InterPro" id="IPR050369">
    <property type="entry name" value="RBOH/FRE"/>
</dbReference>
<evidence type="ECO:0000256" key="1">
    <source>
        <dbReference type="ARBA" id="ARBA00004141"/>
    </source>
</evidence>
<dbReference type="EMBL" id="CAADRA010004103">
    <property type="protein sequence ID" value="VFT84407.1"/>
    <property type="molecule type" value="Genomic_DNA"/>
</dbReference>
<feature type="transmembrane region" description="Helical" evidence="7">
    <location>
        <begin position="615"/>
        <end position="634"/>
    </location>
</feature>
<proteinExistence type="predicted"/>
<feature type="domain" description="FAD-binding FR-type" evidence="8">
    <location>
        <begin position="352"/>
        <end position="463"/>
    </location>
</feature>
<dbReference type="InterPro" id="IPR017927">
    <property type="entry name" value="FAD-bd_FR_type"/>
</dbReference>
<evidence type="ECO:0000313" key="9">
    <source>
        <dbReference type="EMBL" id="KAF0703820.1"/>
    </source>
</evidence>
<reference evidence="10 11" key="1">
    <citation type="submission" date="2019-03" db="EMBL/GenBank/DDBJ databases">
        <authorList>
            <person name="Gaulin E."/>
            <person name="Dumas B."/>
        </authorList>
    </citation>
    <scope>NUCLEOTIDE SEQUENCE [LARGE SCALE GENOMIC DNA]</scope>
    <source>
        <strain evidence="10">CBS 568.67</strain>
    </source>
</reference>
<dbReference type="InterPro" id="IPR039261">
    <property type="entry name" value="FNR_nucleotide-bd"/>
</dbReference>
<feature type="transmembrane region" description="Helical" evidence="7">
    <location>
        <begin position="287"/>
        <end position="308"/>
    </location>
</feature>
<reference evidence="9" key="2">
    <citation type="submission" date="2019-06" db="EMBL/GenBank/DDBJ databases">
        <title>Genomics analysis of Aphanomyces spp. identifies a new class of oomycete effector associated with host adaptation.</title>
        <authorList>
            <person name="Gaulin E."/>
        </authorList>
    </citation>
    <scope>NUCLEOTIDE SEQUENCE</scope>
    <source>
        <strain evidence="9">CBS 578.67</strain>
    </source>
</reference>
<dbReference type="PANTHER" id="PTHR11972">
    <property type="entry name" value="NADPH OXIDASE"/>
    <property type="match status" value="1"/>
</dbReference>
<feature type="region of interest" description="Disordered" evidence="6">
    <location>
        <begin position="18"/>
        <end position="39"/>
    </location>
</feature>
<dbReference type="InterPro" id="IPR013130">
    <property type="entry name" value="Fe3_Rdtase_TM_dom"/>
</dbReference>
<keyword evidence="4" id="KW-0560">Oxidoreductase</keyword>
<protein>
    <submittedName>
        <fullName evidence="10">Aste57867_7498 protein</fullName>
    </submittedName>
</protein>
<feature type="transmembrane region" description="Helical" evidence="7">
    <location>
        <begin position="108"/>
        <end position="129"/>
    </location>
</feature>
<feature type="transmembrane region" description="Helical" evidence="7">
    <location>
        <begin position="156"/>
        <end position="178"/>
    </location>
</feature>
<dbReference type="SUPFAM" id="SSF52343">
    <property type="entry name" value="Ferredoxin reductase-like, C-terminal NADP-linked domain"/>
    <property type="match status" value="1"/>
</dbReference>
<evidence type="ECO:0000256" key="4">
    <source>
        <dbReference type="ARBA" id="ARBA00023002"/>
    </source>
</evidence>
<keyword evidence="5 7" id="KW-0472">Membrane</keyword>
<dbReference type="EMBL" id="VJMH01004091">
    <property type="protein sequence ID" value="KAF0703820.1"/>
    <property type="molecule type" value="Genomic_DNA"/>
</dbReference>
<dbReference type="GO" id="GO:0005886">
    <property type="term" value="C:plasma membrane"/>
    <property type="evidence" value="ECO:0007669"/>
    <property type="project" value="TreeGrafter"/>
</dbReference>
<evidence type="ECO:0000256" key="3">
    <source>
        <dbReference type="ARBA" id="ARBA00022989"/>
    </source>
</evidence>
<evidence type="ECO:0000256" key="7">
    <source>
        <dbReference type="SAM" id="Phobius"/>
    </source>
</evidence>
<dbReference type="Gene3D" id="3.40.50.80">
    <property type="entry name" value="Nucleotide-binding domain of ferredoxin-NADP reductase (FNR) module"/>
    <property type="match status" value="1"/>
</dbReference>
<dbReference type="InterPro" id="IPR013121">
    <property type="entry name" value="Fe_red_NAD-bd_6"/>
</dbReference>
<dbReference type="OrthoDB" id="62564at2759"/>
<dbReference type="PANTHER" id="PTHR11972:SF193">
    <property type="entry name" value="FAD-BINDING FR-TYPE DOMAIN-CONTAINING PROTEIN"/>
    <property type="match status" value="1"/>
</dbReference>
<keyword evidence="2 7" id="KW-0812">Transmembrane</keyword>
<evidence type="ECO:0000256" key="6">
    <source>
        <dbReference type="SAM" id="MobiDB-lite"/>
    </source>
</evidence>
<dbReference type="SFLD" id="SFLDG01168">
    <property type="entry name" value="Ferric_reductase_subgroup_(FRE"/>
    <property type="match status" value="1"/>
</dbReference>
<feature type="transmembrane region" description="Helical" evidence="7">
    <location>
        <begin position="198"/>
        <end position="217"/>
    </location>
</feature>
<dbReference type="GO" id="GO:0016491">
    <property type="term" value="F:oxidoreductase activity"/>
    <property type="evidence" value="ECO:0007669"/>
    <property type="project" value="UniProtKB-KW"/>
</dbReference>